<protein>
    <submittedName>
        <fullName evidence="5">NAD(P)-dependent oxidoreductase</fullName>
    </submittedName>
</protein>
<dbReference type="Proteomes" id="UP000318864">
    <property type="component" value="Unassembled WGS sequence"/>
</dbReference>
<comment type="caution">
    <text evidence="5">The sequence shown here is derived from an EMBL/GenBank/DDBJ whole genome shotgun (WGS) entry which is preliminary data.</text>
</comment>
<keyword evidence="1" id="KW-0560">Oxidoreductase</keyword>
<reference evidence="5 6" key="1">
    <citation type="submission" date="2018-10" db="EMBL/GenBank/DDBJ databases">
        <title>Natronolimnobius sp. XQ-INN 246 isolated from Inner Mongolia Autonomous Region of China.</title>
        <authorList>
            <person name="Xue Q."/>
        </authorList>
    </citation>
    <scope>NUCLEOTIDE SEQUENCE [LARGE SCALE GENOMIC DNA]</scope>
    <source>
        <strain evidence="5 6">XQ-INN 246</strain>
    </source>
</reference>
<name>A0A4S3TQS7_9EURY</name>
<dbReference type="InterPro" id="IPR008927">
    <property type="entry name" value="6-PGluconate_DH-like_C_sf"/>
</dbReference>
<dbReference type="InterPro" id="IPR013328">
    <property type="entry name" value="6PGD_dom2"/>
</dbReference>
<dbReference type="InterPro" id="IPR006115">
    <property type="entry name" value="6PGDH_NADP-bd"/>
</dbReference>
<dbReference type="InterPro" id="IPR015815">
    <property type="entry name" value="HIBADH-related"/>
</dbReference>
<accession>A0A4S3TQS7</accession>
<dbReference type="SUPFAM" id="SSF48179">
    <property type="entry name" value="6-phosphogluconate dehydrogenase C-terminal domain-like"/>
    <property type="match status" value="1"/>
</dbReference>
<evidence type="ECO:0000259" key="4">
    <source>
        <dbReference type="Pfam" id="PF14833"/>
    </source>
</evidence>
<dbReference type="OrthoDB" id="23890at2157"/>
<dbReference type="GO" id="GO:0051287">
    <property type="term" value="F:NAD binding"/>
    <property type="evidence" value="ECO:0007669"/>
    <property type="project" value="InterPro"/>
</dbReference>
<dbReference type="GO" id="GO:0050661">
    <property type="term" value="F:NADP binding"/>
    <property type="evidence" value="ECO:0007669"/>
    <property type="project" value="InterPro"/>
</dbReference>
<sequence>MAKPAVGVIGLGRMGSSIATRLATSGYSVTGYDADNETVRNVTDGDVRRGESTDCVAAEADVIITSLPTPAVVEAVYLGDDGIDAGATRGDGVVALEMSTIEPDTTRRIAAKSDGVELLDAPVSGGPSNCSDGSLVTIVGGDEDVYQLDAVQELLECLSDRTFYAGEVGAGHTVKLLNNVLSMGNLLLAMEAASLGVAAGVDGKVLEDILTNTGGASNQLRKRLPKALNRNFEAGFTVDYARKDTGLALEMGNNQEMPLMLTALVNQLYTRASAEGLGDEDCCSVVKLFEQSTGVPVESERYVDETFDGYVR</sequence>
<dbReference type="Pfam" id="PF03446">
    <property type="entry name" value="NAD_binding_2"/>
    <property type="match status" value="1"/>
</dbReference>
<feature type="domain" description="3-hydroxyisobutyrate dehydrogenase-like NAD-binding" evidence="4">
    <location>
        <begin position="169"/>
        <end position="288"/>
    </location>
</feature>
<dbReference type="AlphaFoldDB" id="A0A4S3TQS7"/>
<keyword evidence="6" id="KW-1185">Reference proteome</keyword>
<dbReference type="SUPFAM" id="SSF51735">
    <property type="entry name" value="NAD(P)-binding Rossmann-fold domains"/>
    <property type="match status" value="1"/>
</dbReference>
<dbReference type="RefSeq" id="WP_141463933.1">
    <property type="nucleotide sequence ID" value="NZ_RBZW01000018.1"/>
</dbReference>
<gene>
    <name evidence="5" type="ORF">D8Y22_06695</name>
</gene>
<dbReference type="EMBL" id="RBZW01000018">
    <property type="protein sequence ID" value="THE65615.1"/>
    <property type="molecule type" value="Genomic_DNA"/>
</dbReference>
<dbReference type="GO" id="GO:0016491">
    <property type="term" value="F:oxidoreductase activity"/>
    <property type="evidence" value="ECO:0007669"/>
    <property type="project" value="UniProtKB-KW"/>
</dbReference>
<dbReference type="Gene3D" id="1.10.1040.10">
    <property type="entry name" value="N-(1-d-carboxylethyl)-l-norvaline Dehydrogenase, domain 2"/>
    <property type="match status" value="1"/>
</dbReference>
<dbReference type="InterPro" id="IPR029154">
    <property type="entry name" value="HIBADH-like_NADP-bd"/>
</dbReference>
<evidence type="ECO:0000256" key="2">
    <source>
        <dbReference type="ARBA" id="ARBA00023027"/>
    </source>
</evidence>
<organism evidence="5 6">
    <name type="scientific">Salinadaptatus halalkaliphilus</name>
    <dbReference type="NCBI Taxonomy" id="2419781"/>
    <lineage>
        <taxon>Archaea</taxon>
        <taxon>Methanobacteriati</taxon>
        <taxon>Methanobacteriota</taxon>
        <taxon>Stenosarchaea group</taxon>
        <taxon>Halobacteria</taxon>
        <taxon>Halobacteriales</taxon>
        <taxon>Natrialbaceae</taxon>
        <taxon>Salinadaptatus</taxon>
    </lineage>
</organism>
<dbReference type="PANTHER" id="PTHR43060">
    <property type="entry name" value="3-HYDROXYISOBUTYRATE DEHYDROGENASE-LIKE 1, MITOCHONDRIAL-RELATED"/>
    <property type="match status" value="1"/>
</dbReference>
<proteinExistence type="predicted"/>
<keyword evidence="2" id="KW-0520">NAD</keyword>
<evidence type="ECO:0000256" key="1">
    <source>
        <dbReference type="ARBA" id="ARBA00023002"/>
    </source>
</evidence>
<dbReference type="Gene3D" id="3.40.50.720">
    <property type="entry name" value="NAD(P)-binding Rossmann-like Domain"/>
    <property type="match status" value="1"/>
</dbReference>
<dbReference type="PIRSF" id="PIRSF000103">
    <property type="entry name" value="HIBADH"/>
    <property type="match status" value="1"/>
</dbReference>
<dbReference type="InterPro" id="IPR036291">
    <property type="entry name" value="NAD(P)-bd_dom_sf"/>
</dbReference>
<evidence type="ECO:0000313" key="5">
    <source>
        <dbReference type="EMBL" id="THE65615.1"/>
    </source>
</evidence>
<dbReference type="PANTHER" id="PTHR43060:SF15">
    <property type="entry name" value="3-HYDROXYISOBUTYRATE DEHYDROGENASE-LIKE 1, MITOCHONDRIAL-RELATED"/>
    <property type="match status" value="1"/>
</dbReference>
<feature type="domain" description="6-phosphogluconate dehydrogenase NADP-binding" evidence="3">
    <location>
        <begin position="6"/>
        <end position="166"/>
    </location>
</feature>
<evidence type="ECO:0000259" key="3">
    <source>
        <dbReference type="Pfam" id="PF03446"/>
    </source>
</evidence>
<dbReference type="Pfam" id="PF14833">
    <property type="entry name" value="NAD_binding_11"/>
    <property type="match status" value="1"/>
</dbReference>
<evidence type="ECO:0000313" key="6">
    <source>
        <dbReference type="Proteomes" id="UP000318864"/>
    </source>
</evidence>